<keyword evidence="19" id="KW-1185">Reference proteome</keyword>
<dbReference type="SUPFAM" id="SSF158472">
    <property type="entry name" value="HAMP domain-like"/>
    <property type="match status" value="1"/>
</dbReference>
<feature type="domain" description="Histidine kinase" evidence="16">
    <location>
        <begin position="178"/>
        <end position="393"/>
    </location>
</feature>
<comment type="catalytic activity">
    <reaction evidence="1">
        <text>ATP + protein L-histidine = ADP + protein N-phospho-L-histidine.</text>
        <dbReference type="EC" id="2.7.13.3"/>
    </reaction>
</comment>
<reference evidence="18 19" key="1">
    <citation type="submission" date="2020-08" db="EMBL/GenBank/DDBJ databases">
        <title>Novel species isolated from subtropical streams in China.</title>
        <authorList>
            <person name="Lu H."/>
        </authorList>
    </citation>
    <scope>NUCLEOTIDE SEQUENCE [LARGE SCALE GENOMIC DNA]</scope>
    <source>
        <strain evidence="18 19">CY18W</strain>
    </source>
</reference>
<keyword evidence="6" id="KW-0808">Transferase</keyword>
<name>A0ABR6ZRX9_9BURK</name>
<evidence type="ECO:0000256" key="4">
    <source>
        <dbReference type="ARBA" id="ARBA00022475"/>
    </source>
</evidence>
<dbReference type="InterPro" id="IPR050398">
    <property type="entry name" value="HssS/ArlS-like"/>
</dbReference>
<feature type="transmembrane region" description="Helical" evidence="15">
    <location>
        <begin position="6"/>
        <end position="29"/>
    </location>
</feature>
<evidence type="ECO:0000256" key="10">
    <source>
        <dbReference type="ARBA" id="ARBA00022840"/>
    </source>
</evidence>
<dbReference type="PRINTS" id="PR00344">
    <property type="entry name" value="BCTRLSENSOR"/>
</dbReference>
<evidence type="ECO:0000259" key="17">
    <source>
        <dbReference type="PROSITE" id="PS50885"/>
    </source>
</evidence>
<dbReference type="SMART" id="SM00304">
    <property type="entry name" value="HAMP"/>
    <property type="match status" value="1"/>
</dbReference>
<evidence type="ECO:0000256" key="14">
    <source>
        <dbReference type="SAM" id="MobiDB-lite"/>
    </source>
</evidence>
<dbReference type="SMART" id="SM00388">
    <property type="entry name" value="HisKA"/>
    <property type="match status" value="1"/>
</dbReference>
<evidence type="ECO:0000256" key="11">
    <source>
        <dbReference type="ARBA" id="ARBA00022989"/>
    </source>
</evidence>
<dbReference type="SMART" id="SM00387">
    <property type="entry name" value="HATPase_c"/>
    <property type="match status" value="1"/>
</dbReference>
<dbReference type="PANTHER" id="PTHR45528:SF1">
    <property type="entry name" value="SENSOR HISTIDINE KINASE CPXA"/>
    <property type="match status" value="1"/>
</dbReference>
<keyword evidence="13 15" id="KW-0472">Membrane</keyword>
<feature type="transmembrane region" description="Helical" evidence="15">
    <location>
        <begin position="95"/>
        <end position="118"/>
    </location>
</feature>
<dbReference type="EC" id="2.7.13.3" evidence="3"/>
<evidence type="ECO:0000256" key="2">
    <source>
        <dbReference type="ARBA" id="ARBA00004651"/>
    </source>
</evidence>
<gene>
    <name evidence="18" type="ORF">H8L32_12855</name>
</gene>
<keyword evidence="11 15" id="KW-1133">Transmembrane helix</keyword>
<evidence type="ECO:0000256" key="6">
    <source>
        <dbReference type="ARBA" id="ARBA00022679"/>
    </source>
</evidence>
<dbReference type="InterPro" id="IPR005467">
    <property type="entry name" value="His_kinase_dom"/>
</dbReference>
<dbReference type="InterPro" id="IPR036097">
    <property type="entry name" value="HisK_dim/P_sf"/>
</dbReference>
<feature type="region of interest" description="Disordered" evidence="14">
    <location>
        <begin position="39"/>
        <end position="88"/>
    </location>
</feature>
<dbReference type="CDD" id="cd06225">
    <property type="entry name" value="HAMP"/>
    <property type="match status" value="1"/>
</dbReference>
<organism evidence="18 19">
    <name type="scientific">Undibacterium hunanense</name>
    <dbReference type="NCBI Taxonomy" id="2762292"/>
    <lineage>
        <taxon>Bacteria</taxon>
        <taxon>Pseudomonadati</taxon>
        <taxon>Pseudomonadota</taxon>
        <taxon>Betaproteobacteria</taxon>
        <taxon>Burkholderiales</taxon>
        <taxon>Oxalobacteraceae</taxon>
        <taxon>Undibacterium</taxon>
    </lineage>
</organism>
<keyword evidence="4" id="KW-1003">Cell membrane</keyword>
<feature type="domain" description="HAMP" evidence="17">
    <location>
        <begin position="115"/>
        <end position="170"/>
    </location>
</feature>
<dbReference type="PROSITE" id="PS50109">
    <property type="entry name" value="HIS_KIN"/>
    <property type="match status" value="1"/>
</dbReference>
<dbReference type="Pfam" id="PF02518">
    <property type="entry name" value="HATPase_c"/>
    <property type="match status" value="1"/>
</dbReference>
<dbReference type="Gene3D" id="6.10.340.10">
    <property type="match status" value="1"/>
</dbReference>
<dbReference type="PROSITE" id="PS50885">
    <property type="entry name" value="HAMP"/>
    <property type="match status" value="1"/>
</dbReference>
<evidence type="ECO:0000256" key="12">
    <source>
        <dbReference type="ARBA" id="ARBA00023012"/>
    </source>
</evidence>
<dbReference type="CDD" id="cd00082">
    <property type="entry name" value="HisKA"/>
    <property type="match status" value="1"/>
</dbReference>
<dbReference type="InterPro" id="IPR003660">
    <property type="entry name" value="HAMP_dom"/>
</dbReference>
<dbReference type="SUPFAM" id="SSF55874">
    <property type="entry name" value="ATPase domain of HSP90 chaperone/DNA topoisomerase II/histidine kinase"/>
    <property type="match status" value="1"/>
</dbReference>
<evidence type="ECO:0000256" key="1">
    <source>
        <dbReference type="ARBA" id="ARBA00000085"/>
    </source>
</evidence>
<dbReference type="Gene3D" id="1.10.287.130">
    <property type="match status" value="1"/>
</dbReference>
<keyword evidence="12" id="KW-0902">Two-component regulatory system</keyword>
<dbReference type="Pfam" id="PF00512">
    <property type="entry name" value="HisKA"/>
    <property type="match status" value="1"/>
</dbReference>
<accession>A0ABR6ZRX9</accession>
<evidence type="ECO:0000256" key="13">
    <source>
        <dbReference type="ARBA" id="ARBA00023136"/>
    </source>
</evidence>
<keyword evidence="7 15" id="KW-0812">Transmembrane</keyword>
<dbReference type="InterPro" id="IPR003661">
    <property type="entry name" value="HisK_dim/P_dom"/>
</dbReference>
<keyword evidence="8" id="KW-0547">Nucleotide-binding</keyword>
<dbReference type="InterPro" id="IPR036890">
    <property type="entry name" value="HATPase_C_sf"/>
</dbReference>
<dbReference type="Pfam" id="PF00672">
    <property type="entry name" value="HAMP"/>
    <property type="match status" value="1"/>
</dbReference>
<evidence type="ECO:0000256" key="7">
    <source>
        <dbReference type="ARBA" id="ARBA00022692"/>
    </source>
</evidence>
<evidence type="ECO:0000313" key="19">
    <source>
        <dbReference type="Proteomes" id="UP000650424"/>
    </source>
</evidence>
<comment type="subcellular location">
    <subcellularLocation>
        <location evidence="2">Cell membrane</location>
        <topology evidence="2">Multi-pass membrane protein</topology>
    </subcellularLocation>
</comment>
<evidence type="ECO:0000256" key="9">
    <source>
        <dbReference type="ARBA" id="ARBA00022777"/>
    </source>
</evidence>
<dbReference type="PANTHER" id="PTHR45528">
    <property type="entry name" value="SENSOR HISTIDINE KINASE CPXA"/>
    <property type="match status" value="1"/>
</dbReference>
<dbReference type="SUPFAM" id="SSF47384">
    <property type="entry name" value="Homodimeric domain of signal transducing histidine kinase"/>
    <property type="match status" value="1"/>
</dbReference>
<comment type="caution">
    <text evidence="18">The sequence shown here is derived from an EMBL/GenBank/DDBJ whole genome shotgun (WGS) entry which is preliminary data.</text>
</comment>
<dbReference type="Proteomes" id="UP000650424">
    <property type="component" value="Unassembled WGS sequence"/>
</dbReference>
<keyword evidence="10" id="KW-0067">ATP-binding</keyword>
<proteinExistence type="predicted"/>
<evidence type="ECO:0000259" key="16">
    <source>
        <dbReference type="PROSITE" id="PS50109"/>
    </source>
</evidence>
<protein>
    <recommendedName>
        <fullName evidence="3">histidine kinase</fullName>
        <ecNumber evidence="3">2.7.13.3</ecNumber>
    </recommendedName>
</protein>
<dbReference type="EMBL" id="JACOGF010000006">
    <property type="protein sequence ID" value="MBC3918374.1"/>
    <property type="molecule type" value="Genomic_DNA"/>
</dbReference>
<keyword evidence="9" id="KW-0418">Kinase</keyword>
<evidence type="ECO:0000313" key="18">
    <source>
        <dbReference type="EMBL" id="MBC3918374.1"/>
    </source>
</evidence>
<evidence type="ECO:0000256" key="5">
    <source>
        <dbReference type="ARBA" id="ARBA00022553"/>
    </source>
</evidence>
<keyword evidence="5" id="KW-0597">Phosphoprotein</keyword>
<dbReference type="RefSeq" id="WP_186947651.1">
    <property type="nucleotide sequence ID" value="NZ_JACOGF010000006.1"/>
</dbReference>
<evidence type="ECO:0000256" key="15">
    <source>
        <dbReference type="SAM" id="Phobius"/>
    </source>
</evidence>
<dbReference type="Gene3D" id="3.30.565.10">
    <property type="entry name" value="Histidine kinase-like ATPase, C-terminal domain"/>
    <property type="match status" value="1"/>
</dbReference>
<evidence type="ECO:0000256" key="8">
    <source>
        <dbReference type="ARBA" id="ARBA00022741"/>
    </source>
</evidence>
<dbReference type="InterPro" id="IPR004358">
    <property type="entry name" value="Sig_transdc_His_kin-like_C"/>
</dbReference>
<dbReference type="InterPro" id="IPR003594">
    <property type="entry name" value="HATPase_dom"/>
</dbReference>
<evidence type="ECO:0000256" key="3">
    <source>
        <dbReference type="ARBA" id="ARBA00012438"/>
    </source>
</evidence>
<sequence>MGRLFWKFFFFIWLAQLTAIAGISTTFWLKHLELDKDSTSTRTADFGKPPPFGDGPRFSGDEQRPGPGMPPRGEPSSRGGPPLMRGQPHDEISRALVPMSVAFFASLLFAALMAWYMAKPIRRLSEAFHALAGGSLHTRIGDSMGQRQDELTALGRDFDRMAEQLTGALQSQRRLLHDVSHELRSPLARLQAAIGLARQQPQKAEEYMTRMEREAIRMDKLVGELLTLSRLEAGANIGQDLIHMDELMIELMDTASFEAQSVQKNFVTTCQPERLALVGVKGKYELLYRAFENVLRNALRHTRPGSTVTLEVAVLSNEIQVTVLDEGSGVPEAELDNIFRPFYRGHDAERNTDGYGLGLAITQRVIQAHGGRIVANNRQEGGLSMRMSLPLVGMQ</sequence>